<gene>
    <name evidence="1" type="ORF">KSF_050430</name>
</gene>
<name>A0A8J3IQG7_9CHLR</name>
<proteinExistence type="predicted"/>
<organism evidence="1 2">
    <name type="scientific">Reticulibacter mediterranei</name>
    <dbReference type="NCBI Taxonomy" id="2778369"/>
    <lineage>
        <taxon>Bacteria</taxon>
        <taxon>Bacillati</taxon>
        <taxon>Chloroflexota</taxon>
        <taxon>Ktedonobacteria</taxon>
        <taxon>Ktedonobacterales</taxon>
        <taxon>Reticulibacteraceae</taxon>
        <taxon>Reticulibacter</taxon>
    </lineage>
</organism>
<keyword evidence="2" id="KW-1185">Reference proteome</keyword>
<sequence>MTYTRHNYVEEQREARLYADQIAGICEELHLTLDPIDWQESGMRALVKVNGIEIAPLMDLSQRESESILRCVRIKLLERVALDTIHARSDCKAIMWSPVDVVQPQAFLSLWVITLETDERVPVTETISDGQRIYKYYKFERNNQQQLTGLFGPMNKGEFNVGDTITIQERERQYTGEVIYIMPPGKAPATRKYATRGFHNGSAANTNEVAARYVVDCNDGFPHIINQGQVAR</sequence>
<comment type="caution">
    <text evidence="1">The sequence shown here is derived from an EMBL/GenBank/DDBJ whole genome shotgun (WGS) entry which is preliminary data.</text>
</comment>
<evidence type="ECO:0000313" key="1">
    <source>
        <dbReference type="EMBL" id="GHO94995.1"/>
    </source>
</evidence>
<dbReference type="Proteomes" id="UP000597444">
    <property type="component" value="Unassembled WGS sequence"/>
</dbReference>
<dbReference type="AlphaFoldDB" id="A0A8J3IQG7"/>
<accession>A0A8J3IQG7</accession>
<evidence type="ECO:0000313" key="2">
    <source>
        <dbReference type="Proteomes" id="UP000597444"/>
    </source>
</evidence>
<dbReference type="EMBL" id="BNJK01000001">
    <property type="protein sequence ID" value="GHO94995.1"/>
    <property type="molecule type" value="Genomic_DNA"/>
</dbReference>
<reference evidence="1" key="1">
    <citation type="submission" date="2020-10" db="EMBL/GenBank/DDBJ databases">
        <title>Taxonomic study of unclassified bacteria belonging to the class Ktedonobacteria.</title>
        <authorList>
            <person name="Yabe S."/>
            <person name="Wang C.M."/>
            <person name="Zheng Y."/>
            <person name="Sakai Y."/>
            <person name="Cavaletti L."/>
            <person name="Monciardini P."/>
            <person name="Donadio S."/>
        </authorList>
    </citation>
    <scope>NUCLEOTIDE SEQUENCE</scope>
    <source>
        <strain evidence="1">ID150040</strain>
    </source>
</reference>
<dbReference type="RefSeq" id="WP_220205699.1">
    <property type="nucleotide sequence ID" value="NZ_BNJK01000001.1"/>
</dbReference>
<protein>
    <submittedName>
        <fullName evidence="1">Uncharacterized protein</fullName>
    </submittedName>
</protein>